<dbReference type="AlphaFoldDB" id="A0A915Q016"/>
<protein>
    <submittedName>
        <fullName evidence="2">Uncharacterized protein</fullName>
    </submittedName>
</protein>
<dbReference type="WBParaSite" id="sdigi.contig401.g8060.t1">
    <property type="protein sequence ID" value="sdigi.contig401.g8060.t1"/>
    <property type="gene ID" value="sdigi.contig401.g8060"/>
</dbReference>
<accession>A0A915Q016</accession>
<evidence type="ECO:0000313" key="1">
    <source>
        <dbReference type="Proteomes" id="UP000887581"/>
    </source>
</evidence>
<proteinExistence type="predicted"/>
<evidence type="ECO:0000313" key="2">
    <source>
        <dbReference type="WBParaSite" id="sdigi.contig401.g8060.t1"/>
    </source>
</evidence>
<sequence>MVLQRIMISRCEHDANTGIGNRKECKDTAVYTSLSMSNRTQGLPQNNDMFQRRVIFGFEVRGKKAYAAPAAPYLLLRLVVPTIQTRLPKQTEGREPVFAKVPVKYTCKVDQLILRSMRFESKYRI</sequence>
<dbReference type="Proteomes" id="UP000887581">
    <property type="component" value="Unplaced"/>
</dbReference>
<name>A0A915Q016_9BILA</name>
<organism evidence="1 2">
    <name type="scientific">Setaria digitata</name>
    <dbReference type="NCBI Taxonomy" id="48799"/>
    <lineage>
        <taxon>Eukaryota</taxon>
        <taxon>Metazoa</taxon>
        <taxon>Ecdysozoa</taxon>
        <taxon>Nematoda</taxon>
        <taxon>Chromadorea</taxon>
        <taxon>Rhabditida</taxon>
        <taxon>Spirurina</taxon>
        <taxon>Spiruromorpha</taxon>
        <taxon>Filarioidea</taxon>
        <taxon>Setariidae</taxon>
        <taxon>Setaria</taxon>
    </lineage>
</organism>
<reference evidence="2" key="1">
    <citation type="submission" date="2022-11" db="UniProtKB">
        <authorList>
            <consortium name="WormBaseParasite"/>
        </authorList>
    </citation>
    <scope>IDENTIFICATION</scope>
</reference>
<keyword evidence="1" id="KW-1185">Reference proteome</keyword>